<keyword evidence="2" id="KW-1185">Reference proteome</keyword>
<accession>A0AAV3YIG2</accession>
<dbReference type="Proteomes" id="UP000735302">
    <property type="component" value="Unassembled WGS sequence"/>
</dbReference>
<proteinExistence type="predicted"/>
<comment type="caution">
    <text evidence="1">The sequence shown here is derived from an EMBL/GenBank/DDBJ whole genome shotgun (WGS) entry which is preliminary data.</text>
</comment>
<evidence type="ECO:0000313" key="2">
    <source>
        <dbReference type="Proteomes" id="UP000735302"/>
    </source>
</evidence>
<dbReference type="EMBL" id="BLXT01000992">
    <property type="protein sequence ID" value="GFN82529.1"/>
    <property type="molecule type" value="Genomic_DNA"/>
</dbReference>
<gene>
    <name evidence="1" type="ORF">PoB_000903500</name>
</gene>
<protein>
    <submittedName>
        <fullName evidence="1">Uncharacterized protein</fullName>
    </submittedName>
</protein>
<organism evidence="1 2">
    <name type="scientific">Plakobranchus ocellatus</name>
    <dbReference type="NCBI Taxonomy" id="259542"/>
    <lineage>
        <taxon>Eukaryota</taxon>
        <taxon>Metazoa</taxon>
        <taxon>Spiralia</taxon>
        <taxon>Lophotrochozoa</taxon>
        <taxon>Mollusca</taxon>
        <taxon>Gastropoda</taxon>
        <taxon>Heterobranchia</taxon>
        <taxon>Euthyneura</taxon>
        <taxon>Panpulmonata</taxon>
        <taxon>Sacoglossa</taxon>
        <taxon>Placobranchoidea</taxon>
        <taxon>Plakobranchidae</taxon>
        <taxon>Plakobranchus</taxon>
    </lineage>
</organism>
<dbReference type="AlphaFoldDB" id="A0AAV3YIG2"/>
<evidence type="ECO:0000313" key="1">
    <source>
        <dbReference type="EMBL" id="GFN82529.1"/>
    </source>
</evidence>
<name>A0AAV3YIG2_9GAST</name>
<reference evidence="1 2" key="1">
    <citation type="journal article" date="2021" name="Elife">
        <title>Chloroplast acquisition without the gene transfer in kleptoplastic sea slugs, Plakobranchus ocellatus.</title>
        <authorList>
            <person name="Maeda T."/>
            <person name="Takahashi S."/>
            <person name="Yoshida T."/>
            <person name="Shimamura S."/>
            <person name="Takaki Y."/>
            <person name="Nagai Y."/>
            <person name="Toyoda A."/>
            <person name="Suzuki Y."/>
            <person name="Arimoto A."/>
            <person name="Ishii H."/>
            <person name="Satoh N."/>
            <person name="Nishiyama T."/>
            <person name="Hasebe M."/>
            <person name="Maruyama T."/>
            <person name="Minagawa J."/>
            <person name="Obokata J."/>
            <person name="Shigenobu S."/>
        </authorList>
    </citation>
    <scope>NUCLEOTIDE SEQUENCE [LARGE SCALE GENOMIC DNA]</scope>
</reference>
<sequence>MPSRTSTPQCLSSTLGFGTCHSTSSFQPPVAPAYGDGTRTADRWLWKQYITVMKAKLKEQFNRGVEIVRLRVTLTTKARGPQRPHFRFITLHHKLRTLA</sequence>